<reference evidence="1 2" key="1">
    <citation type="submission" date="2014-04" db="EMBL/GenBank/DDBJ databases">
        <authorList>
            <consortium name="DOE Joint Genome Institute"/>
            <person name="Kuo A."/>
            <person name="Tarkka M."/>
            <person name="Buscot F."/>
            <person name="Kohler A."/>
            <person name="Nagy L.G."/>
            <person name="Floudas D."/>
            <person name="Copeland A."/>
            <person name="Barry K.W."/>
            <person name="Cichocki N."/>
            <person name="Veneault-Fourrey C."/>
            <person name="LaButti K."/>
            <person name="Lindquist E.A."/>
            <person name="Lipzen A."/>
            <person name="Lundell T."/>
            <person name="Morin E."/>
            <person name="Murat C."/>
            <person name="Sun H."/>
            <person name="Tunlid A."/>
            <person name="Henrissat B."/>
            <person name="Grigoriev I.V."/>
            <person name="Hibbett D.S."/>
            <person name="Martin F."/>
            <person name="Nordberg H.P."/>
            <person name="Cantor M.N."/>
            <person name="Hua S.X."/>
        </authorList>
    </citation>
    <scope>NUCLEOTIDE SEQUENCE [LARGE SCALE GENOMIC DNA]</scope>
    <source>
        <strain evidence="1 2">F 1598</strain>
    </source>
</reference>
<dbReference type="AlphaFoldDB" id="A0A0C3G0V0"/>
<proteinExistence type="predicted"/>
<organism evidence="1 2">
    <name type="scientific">Piloderma croceum (strain F 1598)</name>
    <dbReference type="NCBI Taxonomy" id="765440"/>
    <lineage>
        <taxon>Eukaryota</taxon>
        <taxon>Fungi</taxon>
        <taxon>Dikarya</taxon>
        <taxon>Basidiomycota</taxon>
        <taxon>Agaricomycotina</taxon>
        <taxon>Agaricomycetes</taxon>
        <taxon>Agaricomycetidae</taxon>
        <taxon>Atheliales</taxon>
        <taxon>Atheliaceae</taxon>
        <taxon>Piloderma</taxon>
    </lineage>
</organism>
<keyword evidence="2" id="KW-1185">Reference proteome</keyword>
<evidence type="ECO:0000313" key="1">
    <source>
        <dbReference type="EMBL" id="KIM89845.1"/>
    </source>
</evidence>
<dbReference type="EMBL" id="KN832974">
    <property type="protein sequence ID" value="KIM89845.1"/>
    <property type="molecule type" value="Genomic_DNA"/>
</dbReference>
<name>A0A0C3G0V0_PILCF</name>
<dbReference type="InParanoid" id="A0A0C3G0V0"/>
<sequence length="59" mass="6538">MHWIKCVSTATRGKKRECLSGSIAYLTQNQLPDYPPITLPNTIYVGCGGIELAILMPWS</sequence>
<dbReference type="Proteomes" id="UP000054166">
    <property type="component" value="Unassembled WGS sequence"/>
</dbReference>
<dbReference type="HOGENOM" id="CLU_2961612_0_0_1"/>
<reference evidence="2" key="2">
    <citation type="submission" date="2015-01" db="EMBL/GenBank/DDBJ databases">
        <title>Evolutionary Origins and Diversification of the Mycorrhizal Mutualists.</title>
        <authorList>
            <consortium name="DOE Joint Genome Institute"/>
            <consortium name="Mycorrhizal Genomics Consortium"/>
            <person name="Kohler A."/>
            <person name="Kuo A."/>
            <person name="Nagy L.G."/>
            <person name="Floudas D."/>
            <person name="Copeland A."/>
            <person name="Barry K.W."/>
            <person name="Cichocki N."/>
            <person name="Veneault-Fourrey C."/>
            <person name="LaButti K."/>
            <person name="Lindquist E.A."/>
            <person name="Lipzen A."/>
            <person name="Lundell T."/>
            <person name="Morin E."/>
            <person name="Murat C."/>
            <person name="Riley R."/>
            <person name="Ohm R."/>
            <person name="Sun H."/>
            <person name="Tunlid A."/>
            <person name="Henrissat B."/>
            <person name="Grigoriev I.V."/>
            <person name="Hibbett D.S."/>
            <person name="Martin F."/>
        </authorList>
    </citation>
    <scope>NUCLEOTIDE SEQUENCE [LARGE SCALE GENOMIC DNA]</scope>
    <source>
        <strain evidence="2">F 1598</strain>
    </source>
</reference>
<evidence type="ECO:0000313" key="2">
    <source>
        <dbReference type="Proteomes" id="UP000054166"/>
    </source>
</evidence>
<accession>A0A0C3G0V0</accession>
<gene>
    <name evidence="1" type="ORF">PILCRDRAFT_199139</name>
</gene>
<protein>
    <submittedName>
        <fullName evidence="1">Uncharacterized protein</fullName>
    </submittedName>
</protein>